<dbReference type="Gene3D" id="3.30.870.10">
    <property type="entry name" value="Endonuclease Chain A"/>
    <property type="match status" value="1"/>
</dbReference>
<name>A0ABS1HRX9_9PROT</name>
<evidence type="ECO:0000313" key="1">
    <source>
        <dbReference type="EMBL" id="MBK4717575.1"/>
    </source>
</evidence>
<reference evidence="1 2" key="1">
    <citation type="submission" date="2021-01" db="EMBL/GenBank/DDBJ databases">
        <title>Azospirillum sp. YIM DDC1 draft genome.</title>
        <authorList>
            <person name="Wang Y.-X."/>
        </authorList>
    </citation>
    <scope>NUCLEOTIDE SEQUENCE [LARGE SCALE GENOMIC DNA]</scope>
    <source>
        <strain evidence="1 2">YIM DDC1</strain>
    </source>
</reference>
<proteinExistence type="predicted"/>
<comment type="caution">
    <text evidence="1">The sequence shown here is derived from an EMBL/GenBank/DDBJ whole genome shotgun (WGS) entry which is preliminary data.</text>
</comment>
<dbReference type="RefSeq" id="WP_200483938.1">
    <property type="nucleotide sequence ID" value="NZ_JAEPIV010000001.1"/>
</dbReference>
<evidence type="ECO:0000313" key="2">
    <source>
        <dbReference type="Proteomes" id="UP000654452"/>
    </source>
</evidence>
<keyword evidence="2" id="KW-1185">Reference proteome</keyword>
<dbReference type="SUPFAM" id="SSF56024">
    <property type="entry name" value="Phospholipase D/nuclease"/>
    <property type="match status" value="1"/>
</dbReference>
<accession>A0ABS1HRX9</accession>
<dbReference type="Proteomes" id="UP000654452">
    <property type="component" value="Unassembled WGS sequence"/>
</dbReference>
<dbReference type="EMBL" id="JAEPIV010000001">
    <property type="protein sequence ID" value="MBK4717575.1"/>
    <property type="molecule type" value="Genomic_DNA"/>
</dbReference>
<organism evidence="1 2">
    <name type="scientific">Azospirillum aestuarii</name>
    <dbReference type="NCBI Taxonomy" id="2802052"/>
    <lineage>
        <taxon>Bacteria</taxon>
        <taxon>Pseudomonadati</taxon>
        <taxon>Pseudomonadota</taxon>
        <taxon>Alphaproteobacteria</taxon>
        <taxon>Rhodospirillales</taxon>
        <taxon>Azospirillaceae</taxon>
        <taxon>Azospirillum</taxon>
    </lineage>
</organism>
<gene>
    <name evidence="1" type="ORF">JJL56_01700</name>
</gene>
<protein>
    <recommendedName>
        <fullName evidence="3">Phospholipase D-like domain-containing protein</fullName>
    </recommendedName>
</protein>
<sequence>MMTGWPLTAWMGCRVANSSPYLTERAIQDGRCDVLALIRQAMARRVEVVIYVYVAPEQNIEDGQGRNRRLKATCLRAADLLAAAGAEVVPVMWVHAETLCVDDAEIVEGSFNWLSAARDEASAYQRFEASFRYPGQYVVKVWNEWRPGGSRERLWGNWRLVLLVATVCLIIG</sequence>
<evidence type="ECO:0008006" key="3">
    <source>
        <dbReference type="Google" id="ProtNLM"/>
    </source>
</evidence>